<dbReference type="InterPro" id="IPR010921">
    <property type="entry name" value="Trp_repressor/repl_initiator"/>
</dbReference>
<dbReference type="GO" id="GO:0006313">
    <property type="term" value="P:DNA transposition"/>
    <property type="evidence" value="ECO:0007669"/>
    <property type="project" value="InterPro"/>
</dbReference>
<proteinExistence type="predicted"/>
<dbReference type="Pfam" id="PF01527">
    <property type="entry name" value="HTH_Tnp_1"/>
    <property type="match status" value="1"/>
</dbReference>
<dbReference type="SUPFAM" id="SSF48295">
    <property type="entry name" value="TrpR-like"/>
    <property type="match status" value="1"/>
</dbReference>
<dbReference type="AlphaFoldDB" id="E6QUY2"/>
<evidence type="ECO:0000313" key="1">
    <source>
        <dbReference type="EMBL" id="CBI11055.1"/>
    </source>
</evidence>
<gene>
    <name evidence="1" type="ORF">CARN7_1865</name>
</gene>
<dbReference type="GO" id="GO:0004803">
    <property type="term" value="F:transposase activity"/>
    <property type="evidence" value="ECO:0007669"/>
    <property type="project" value="InterPro"/>
</dbReference>
<organism evidence="1">
    <name type="scientific">mine drainage metagenome</name>
    <dbReference type="NCBI Taxonomy" id="410659"/>
    <lineage>
        <taxon>unclassified sequences</taxon>
        <taxon>metagenomes</taxon>
        <taxon>ecological metagenomes</taxon>
    </lineage>
</organism>
<reference evidence="1" key="1">
    <citation type="submission" date="2009-10" db="EMBL/GenBank/DDBJ databases">
        <title>Diversity of trophic interactions inside an arsenic-rich microbial ecosystem.</title>
        <authorList>
            <person name="Bertin P.N."/>
            <person name="Heinrich-Salmeron A."/>
            <person name="Pelletier E."/>
            <person name="Goulhen-Chollet F."/>
            <person name="Arsene-Ploetze F."/>
            <person name="Gallien S."/>
            <person name="Calteau A."/>
            <person name="Vallenet D."/>
            <person name="Casiot C."/>
            <person name="Chane-Woon-Ming B."/>
            <person name="Giloteaux L."/>
            <person name="Barakat M."/>
            <person name="Bonnefoy V."/>
            <person name="Bruneel O."/>
            <person name="Chandler M."/>
            <person name="Cleiss J."/>
            <person name="Duran R."/>
            <person name="Elbaz-Poulichet F."/>
            <person name="Fonknechten N."/>
            <person name="Lauga B."/>
            <person name="Mornico D."/>
            <person name="Ortet P."/>
            <person name="Schaeffer C."/>
            <person name="Siguier P."/>
            <person name="Alexander Thil Smith A."/>
            <person name="Van Dorsselaer A."/>
            <person name="Weissenbach J."/>
            <person name="Medigue C."/>
            <person name="Le Paslier D."/>
        </authorList>
    </citation>
    <scope>NUCLEOTIDE SEQUENCE</scope>
</reference>
<dbReference type="EMBL" id="CABR01000121">
    <property type="protein sequence ID" value="CBI11055.1"/>
    <property type="molecule type" value="Genomic_DNA"/>
</dbReference>
<comment type="caution">
    <text evidence="1">The sequence shown here is derived from an EMBL/GenBank/DDBJ whole genome shotgun (WGS) entry which is preliminary data.</text>
</comment>
<accession>E6QUY2</accession>
<name>E6QUY2_9ZZZZ</name>
<dbReference type="GO" id="GO:0043565">
    <property type="term" value="F:sequence-specific DNA binding"/>
    <property type="evidence" value="ECO:0007669"/>
    <property type="project" value="InterPro"/>
</dbReference>
<dbReference type="InterPro" id="IPR002514">
    <property type="entry name" value="Transposase_8"/>
</dbReference>
<sequence length="169" mass="18913">MVDLKHYSVERKAAVLRKMLPPLNLSVAELAQQEGISDGTLYHWRKQAMAGGDMSAVSKRKAEGWSAESKLAAVVETALLSEVELSQYCREKGMYPEQVKAWKQACLVGQQTASQRQQTEGAQARVDQKRIHELERELHRKDKALAEAAAILILRKKLNALWGDDTGEN</sequence>
<protein>
    <submittedName>
        <fullName evidence="1">Transposase of ISCARN105, IS3 family IS3 group,ORFA</fullName>
    </submittedName>
</protein>